<keyword evidence="3" id="KW-0285">Flavoprotein</keyword>
<evidence type="ECO:0000256" key="1">
    <source>
        <dbReference type="ARBA" id="ARBA00004141"/>
    </source>
</evidence>
<dbReference type="GO" id="GO:0006826">
    <property type="term" value="P:iron ion transport"/>
    <property type="evidence" value="ECO:0007669"/>
    <property type="project" value="TreeGrafter"/>
</dbReference>
<keyword evidence="10" id="KW-0732">Signal</keyword>
<feature type="domain" description="Ferric oxidoreductase" evidence="11">
    <location>
        <begin position="277"/>
        <end position="398"/>
    </location>
</feature>
<evidence type="ECO:0000256" key="8">
    <source>
        <dbReference type="ARBA" id="ARBA00023136"/>
    </source>
</evidence>
<evidence type="ECO:0000259" key="11">
    <source>
        <dbReference type="Pfam" id="PF01794"/>
    </source>
</evidence>
<dbReference type="CDD" id="cd06186">
    <property type="entry name" value="NOX_Duox_like_FAD_NADP"/>
    <property type="match status" value="1"/>
</dbReference>
<dbReference type="AlphaFoldDB" id="A0AAV5R417"/>
<dbReference type="EMBL" id="BTGB01000003">
    <property type="protein sequence ID" value="GMM45762.1"/>
    <property type="molecule type" value="Genomic_DNA"/>
</dbReference>
<dbReference type="PANTHER" id="PTHR32361:SF9">
    <property type="entry name" value="FERRIC REDUCTASE TRANSMEMBRANE COMPONENT 3-RELATED"/>
    <property type="match status" value="1"/>
</dbReference>
<evidence type="ECO:0000256" key="5">
    <source>
        <dbReference type="ARBA" id="ARBA00022827"/>
    </source>
</evidence>
<feature type="signal peptide" evidence="10">
    <location>
        <begin position="1"/>
        <end position="22"/>
    </location>
</feature>
<feature type="transmembrane region" description="Helical" evidence="9">
    <location>
        <begin position="385"/>
        <end position="406"/>
    </location>
</feature>
<dbReference type="InterPro" id="IPR051410">
    <property type="entry name" value="Ferric/Cupric_Reductase"/>
</dbReference>
<feature type="transmembrane region" description="Helical" evidence="9">
    <location>
        <begin position="412"/>
        <end position="432"/>
    </location>
</feature>
<feature type="transmembrane region" description="Helical" evidence="9">
    <location>
        <begin position="586"/>
        <end position="607"/>
    </location>
</feature>
<dbReference type="GO" id="GO:0015677">
    <property type="term" value="P:copper ion import"/>
    <property type="evidence" value="ECO:0007669"/>
    <property type="project" value="TreeGrafter"/>
</dbReference>
<feature type="chain" id="PRO_5043697372" description="Ferric oxidoreductase domain-containing protein" evidence="10">
    <location>
        <begin position="23"/>
        <end position="731"/>
    </location>
</feature>
<evidence type="ECO:0000313" key="12">
    <source>
        <dbReference type="EMBL" id="GMM45762.1"/>
    </source>
</evidence>
<evidence type="ECO:0000256" key="6">
    <source>
        <dbReference type="ARBA" id="ARBA00022989"/>
    </source>
</evidence>
<dbReference type="SFLD" id="SFLDG01168">
    <property type="entry name" value="Ferric_reductase_subgroup_(FRE"/>
    <property type="match status" value="1"/>
</dbReference>
<evidence type="ECO:0000256" key="9">
    <source>
        <dbReference type="SAM" id="Phobius"/>
    </source>
</evidence>
<evidence type="ECO:0000313" key="13">
    <source>
        <dbReference type="Proteomes" id="UP001378960"/>
    </source>
</evidence>
<evidence type="ECO:0000256" key="10">
    <source>
        <dbReference type="SAM" id="SignalP"/>
    </source>
</evidence>
<dbReference type="InterPro" id="IPR013130">
    <property type="entry name" value="Fe3_Rdtase_TM_dom"/>
</dbReference>
<keyword evidence="2" id="KW-0813">Transport</keyword>
<feature type="transmembrane region" description="Helical" evidence="9">
    <location>
        <begin position="160"/>
        <end position="181"/>
    </location>
</feature>
<evidence type="ECO:0000256" key="7">
    <source>
        <dbReference type="ARBA" id="ARBA00023065"/>
    </source>
</evidence>
<name>A0AAV5R417_PICKL</name>
<dbReference type="GO" id="GO:0000293">
    <property type="term" value="F:ferric-chelate reductase activity"/>
    <property type="evidence" value="ECO:0007669"/>
    <property type="project" value="TreeGrafter"/>
</dbReference>
<comment type="caution">
    <text evidence="12">The sequence shown here is derived from an EMBL/GenBank/DDBJ whole genome shotgun (WGS) entry which is preliminary data.</text>
</comment>
<dbReference type="Pfam" id="PF01794">
    <property type="entry name" value="Ferric_reduct"/>
    <property type="match status" value="1"/>
</dbReference>
<evidence type="ECO:0000256" key="4">
    <source>
        <dbReference type="ARBA" id="ARBA00022692"/>
    </source>
</evidence>
<keyword evidence="7" id="KW-0406">Ion transport</keyword>
<keyword evidence="6 9" id="KW-1133">Transmembrane helix</keyword>
<organism evidence="12 13">
    <name type="scientific">Pichia kluyveri</name>
    <name type="common">Yeast</name>
    <dbReference type="NCBI Taxonomy" id="36015"/>
    <lineage>
        <taxon>Eukaryota</taxon>
        <taxon>Fungi</taxon>
        <taxon>Dikarya</taxon>
        <taxon>Ascomycota</taxon>
        <taxon>Saccharomycotina</taxon>
        <taxon>Pichiomycetes</taxon>
        <taxon>Pichiales</taxon>
        <taxon>Pichiaceae</taxon>
        <taxon>Pichia</taxon>
    </lineage>
</organism>
<keyword evidence="13" id="KW-1185">Reference proteome</keyword>
<comment type="subcellular location">
    <subcellularLocation>
        <location evidence="1">Membrane</location>
        <topology evidence="1">Multi-pass membrane protein</topology>
    </subcellularLocation>
</comment>
<protein>
    <recommendedName>
        <fullName evidence="11">Ferric oxidoreductase domain-containing protein</fullName>
    </recommendedName>
</protein>
<proteinExistence type="predicted"/>
<dbReference type="SFLD" id="SFLDS00052">
    <property type="entry name" value="Ferric_Reductase_Domain"/>
    <property type="match status" value="1"/>
</dbReference>
<feature type="transmembrane region" description="Helical" evidence="9">
    <location>
        <begin position="272"/>
        <end position="291"/>
    </location>
</feature>
<keyword evidence="8 9" id="KW-0472">Membrane</keyword>
<dbReference type="Proteomes" id="UP001378960">
    <property type="component" value="Unassembled WGS sequence"/>
</dbReference>
<keyword evidence="4 9" id="KW-0812">Transmembrane</keyword>
<dbReference type="InterPro" id="IPR039261">
    <property type="entry name" value="FNR_nucleotide-bd"/>
</dbReference>
<feature type="transmembrane region" description="Helical" evidence="9">
    <location>
        <begin position="468"/>
        <end position="487"/>
    </location>
</feature>
<feature type="transmembrane region" description="Helical" evidence="9">
    <location>
        <begin position="353"/>
        <end position="373"/>
    </location>
</feature>
<feature type="transmembrane region" description="Helical" evidence="9">
    <location>
        <begin position="232"/>
        <end position="252"/>
    </location>
</feature>
<dbReference type="GO" id="GO:0005886">
    <property type="term" value="C:plasma membrane"/>
    <property type="evidence" value="ECO:0007669"/>
    <property type="project" value="TreeGrafter"/>
</dbReference>
<keyword evidence="5" id="KW-0274">FAD</keyword>
<evidence type="ECO:0000256" key="3">
    <source>
        <dbReference type="ARBA" id="ARBA00022630"/>
    </source>
</evidence>
<dbReference type="PANTHER" id="PTHR32361">
    <property type="entry name" value="FERRIC/CUPRIC REDUCTASE TRANSMEMBRANE COMPONENT"/>
    <property type="match status" value="1"/>
</dbReference>
<evidence type="ECO:0000256" key="2">
    <source>
        <dbReference type="ARBA" id="ARBA00022448"/>
    </source>
</evidence>
<accession>A0AAV5R417</accession>
<reference evidence="12 13" key="1">
    <citation type="journal article" date="2023" name="Elife">
        <title>Identification of key yeast species and microbe-microbe interactions impacting larval growth of Drosophila in the wild.</title>
        <authorList>
            <person name="Mure A."/>
            <person name="Sugiura Y."/>
            <person name="Maeda R."/>
            <person name="Honda K."/>
            <person name="Sakurai N."/>
            <person name="Takahashi Y."/>
            <person name="Watada M."/>
            <person name="Katoh T."/>
            <person name="Gotoh A."/>
            <person name="Gotoh Y."/>
            <person name="Taniguchi I."/>
            <person name="Nakamura K."/>
            <person name="Hayashi T."/>
            <person name="Katayama T."/>
            <person name="Uemura T."/>
            <person name="Hattori Y."/>
        </authorList>
    </citation>
    <scope>NUCLEOTIDE SEQUENCE [LARGE SCALE GENOMIC DNA]</scope>
    <source>
        <strain evidence="12 13">PK-24</strain>
    </source>
</reference>
<dbReference type="GO" id="GO:0006879">
    <property type="term" value="P:intracellular iron ion homeostasis"/>
    <property type="evidence" value="ECO:0007669"/>
    <property type="project" value="TreeGrafter"/>
</dbReference>
<dbReference type="Gene3D" id="3.40.50.80">
    <property type="entry name" value="Nucleotide-binding domain of ferredoxin-NADP reductase (FNR) module"/>
    <property type="match status" value="1"/>
</dbReference>
<sequence length="731" mass="84909">MKMINMKYITLLLVFFFNTTNALVGMPQKVFLPDPCGSVCFSYFQSLELPCSDMVDSEISNSIECLSHSAMYVNSVAWCWELQCKDISKISIKYFNEFWNETFPDSISFPEALALGKPSYVLPDSDTVMERPSLVNDTWFYINYRSNGDFEDQEILHARMGLALVTITWVLVLVGFLYNCYEKFHVDEYLLPKNVRIWFRKNLLYPALFKEKCAVPITLGEGMAIDYVPPRIVSITIFLYYALNIIFCAVGYKGFWDDQPYYHDTTALICVYVGNRAGVLAFANIPILILFASRNNIYQWATGWSYATFQHYHRHVSIICVLESIIHSVCYTIKFVKKPNSAHLYAVEASMPYFWWGIFATVACGLIPGFAFLKFRKYSYEVFLFIHYMLSSLFLVGCSYHITLRFGLGYGYYQWLFCAYAVLGFDFLVRFLRCLWIKFRGCDSKAVIEIVDKESKTMKIVYKMKGSGQTFIGSYYFLYFYTVFPFFTSHPFTVSEWHNKKSIKQIPNTSSDECESMEEKGLINNKTVDVSYNDSTVTFYVQCFKGMTNVLYRKLELNDFKPIEIYSILEGPYGTYERDPFHEHDFIILLTGGIGNTVVINYLNCFFDYKMRRSFKDCHDVKLSILHCDRYKGRLDFLKRKLEEIIPLNAENDVDLQLHNTTSMGRIDIAKYLRDKVSEIEKKYPTGTRRIGIVSCGPGKFTDEIRKECVALQEGIVNDTVVSYITDPFDW</sequence>
<gene>
    <name evidence="12" type="ORF">DAPK24_023370</name>
</gene>